<keyword evidence="2" id="KW-1185">Reference proteome</keyword>
<sequence length="65" mass="7472">MDAPMLLGISIKWLVILLGSPAFFVTPLVGDRFTAVKGVYLVLDRMTYQESRMIFKNDITDMYRL</sequence>
<dbReference type="AlphaFoldDB" id="A0A225WFG2"/>
<protein>
    <submittedName>
        <fullName evidence="1">Uncharacterized protein</fullName>
    </submittedName>
</protein>
<reference evidence="2" key="1">
    <citation type="submission" date="2017-03" db="EMBL/GenBank/DDBJ databases">
        <title>Phytopthora megakarya and P. palmivora, two closely related causual agents of cacao black pod achieved similar genome size and gene model numbers by different mechanisms.</title>
        <authorList>
            <person name="Ali S."/>
            <person name="Shao J."/>
            <person name="Larry D.J."/>
            <person name="Kronmiller B."/>
            <person name="Shen D."/>
            <person name="Strem M.D."/>
            <person name="Melnick R.L."/>
            <person name="Guiltinan M.J."/>
            <person name="Tyler B.M."/>
            <person name="Meinhardt L.W."/>
            <person name="Bailey B.A."/>
        </authorList>
    </citation>
    <scope>NUCLEOTIDE SEQUENCE [LARGE SCALE GENOMIC DNA]</scope>
    <source>
        <strain evidence="2">zdho120</strain>
    </source>
</reference>
<dbReference type="EMBL" id="NBNE01000929">
    <property type="protein sequence ID" value="OWZ16466.1"/>
    <property type="molecule type" value="Genomic_DNA"/>
</dbReference>
<name>A0A225WFG2_9STRA</name>
<dbReference type="Proteomes" id="UP000198211">
    <property type="component" value="Unassembled WGS sequence"/>
</dbReference>
<dbReference type="OrthoDB" id="105169at2759"/>
<organism evidence="1 2">
    <name type="scientific">Phytophthora megakarya</name>
    <dbReference type="NCBI Taxonomy" id="4795"/>
    <lineage>
        <taxon>Eukaryota</taxon>
        <taxon>Sar</taxon>
        <taxon>Stramenopiles</taxon>
        <taxon>Oomycota</taxon>
        <taxon>Peronosporomycetes</taxon>
        <taxon>Peronosporales</taxon>
        <taxon>Peronosporaceae</taxon>
        <taxon>Phytophthora</taxon>
    </lineage>
</organism>
<evidence type="ECO:0000313" key="1">
    <source>
        <dbReference type="EMBL" id="OWZ16466.1"/>
    </source>
</evidence>
<proteinExistence type="predicted"/>
<gene>
    <name evidence="1" type="ORF">PHMEG_0009736</name>
</gene>
<accession>A0A225WFG2</accession>
<comment type="caution">
    <text evidence="1">The sequence shown here is derived from an EMBL/GenBank/DDBJ whole genome shotgun (WGS) entry which is preliminary data.</text>
</comment>
<evidence type="ECO:0000313" key="2">
    <source>
        <dbReference type="Proteomes" id="UP000198211"/>
    </source>
</evidence>